<feature type="transmembrane region" description="Helical" evidence="2">
    <location>
        <begin position="6"/>
        <end position="26"/>
    </location>
</feature>
<organism evidence="3 4">
    <name type="scientific">Kallithea virus</name>
    <dbReference type="NCBI Taxonomy" id="1654582"/>
    <lineage>
        <taxon>Viruses</taxon>
        <taxon>Viruses incertae sedis</taxon>
        <taxon>Naldaviricetes</taxon>
        <taxon>Lefavirales</taxon>
        <taxon>Nudiviridae</taxon>
        <taxon>Alphanudivirus</taxon>
        <taxon>Alphanudivirus dromelanogasteris</taxon>
    </lineage>
</organism>
<keyword evidence="2" id="KW-0812">Transmembrane</keyword>
<keyword evidence="2" id="KW-0472">Membrane</keyword>
<dbReference type="EMBL" id="KX130344">
    <property type="protein sequence ID" value="AQN78552.1"/>
    <property type="molecule type" value="Genomic_DNA"/>
</dbReference>
<dbReference type="GeneID" id="31079552"/>
<evidence type="ECO:0000256" key="1">
    <source>
        <dbReference type="SAM" id="MobiDB-lite"/>
    </source>
</evidence>
<name>A0A1S5VFX9_9VIRU</name>
<protein>
    <submittedName>
        <fullName evidence="3">Uncharacterized protein</fullName>
    </submittedName>
</protein>
<sequence length="312" mass="34992">MDISNYFILWVFVVVALIVVFSIVIFNSVRRSKQILLGEKLKDPSKSSSNFTTNNNNNNHNNKYTIEDIENDHSDSDGEHLMRDNSGFENYTSDFDFFGPKNEVTKNNPAYYQFTYSNDSTHNPQKERLNNDFINHESVTIDSSDFDHDRVDQPNTNGHVANVDGPIGVHQHMHKHNAVDKRKNPEAGVVDHRINNDDPNNGSILVSDILDIGGHSGVRHTNHASTSLGHVDSVTNKIPSNDKTPDEGDPMEGLMIDFVVDFNNGPSSDSESDHNLLPTNISKPSVHELNQQPDDVGFFDDEFQLNNGDGFE</sequence>
<reference evidence="4" key="1">
    <citation type="submission" date="2016-04" db="EMBL/GenBank/DDBJ databases">
        <title>The complete genome of Kallithea virus.</title>
        <authorList>
            <consortium name="DrosEU Consortium"/>
            <person name="Obbard D.J."/>
            <person name="Serga S."/>
            <person name="Kozeretska I."/>
            <person name="Waldron F.M."/>
            <person name="Webster C.L."/>
            <person name="Staubach F."/>
        </authorList>
    </citation>
    <scope>NUCLEOTIDE SEQUENCE [LARGE SCALE GENOMIC DNA]</scope>
</reference>
<feature type="region of interest" description="Disordered" evidence="1">
    <location>
        <begin position="42"/>
        <end position="64"/>
    </location>
</feature>
<dbReference type="KEGG" id="vg:31079552"/>
<feature type="region of interest" description="Disordered" evidence="1">
    <location>
        <begin position="230"/>
        <end position="249"/>
    </location>
</feature>
<evidence type="ECO:0000313" key="3">
    <source>
        <dbReference type="EMBL" id="AQN78552.1"/>
    </source>
</evidence>
<feature type="compositionally biased region" description="Low complexity" evidence="1">
    <location>
        <begin position="46"/>
        <end position="63"/>
    </location>
</feature>
<dbReference type="Proteomes" id="UP000204438">
    <property type="component" value="Segment"/>
</dbReference>
<feature type="compositionally biased region" description="Polar residues" evidence="1">
    <location>
        <begin position="277"/>
        <end position="293"/>
    </location>
</feature>
<keyword evidence="4" id="KW-1185">Reference proteome</keyword>
<accession>A0A1S5VFX9</accession>
<evidence type="ECO:0000256" key="2">
    <source>
        <dbReference type="SAM" id="Phobius"/>
    </source>
</evidence>
<feature type="region of interest" description="Disordered" evidence="1">
    <location>
        <begin position="262"/>
        <end position="312"/>
    </location>
</feature>
<proteinExistence type="predicted"/>
<evidence type="ECO:0000313" key="4">
    <source>
        <dbReference type="Proteomes" id="UP000204438"/>
    </source>
</evidence>
<feature type="compositionally biased region" description="Polar residues" evidence="1">
    <location>
        <begin position="230"/>
        <end position="242"/>
    </location>
</feature>
<keyword evidence="2" id="KW-1133">Transmembrane helix</keyword>
<dbReference type="RefSeq" id="YP_009345945.1">
    <property type="nucleotide sequence ID" value="NC_033829.1"/>
</dbReference>